<reference evidence="2 3" key="1">
    <citation type="journal article" date="2018" name="BMC Genomics">
        <title>The genome of Naegleria lovaniensis, the basis for a comparative approach to unravel pathogenicity factors of the human pathogenic amoeba N. fowleri.</title>
        <authorList>
            <person name="Liechti N."/>
            <person name="Schurch N."/>
            <person name="Bruggmann R."/>
            <person name="Wittwer M."/>
        </authorList>
    </citation>
    <scope>NUCLEOTIDE SEQUENCE [LARGE SCALE GENOMIC DNA]</scope>
    <source>
        <strain evidence="2 3">ATCC 30569</strain>
    </source>
</reference>
<accession>A0AA88KE52</accession>
<evidence type="ECO:0000313" key="2">
    <source>
        <dbReference type="EMBL" id="KAG2372936.1"/>
    </source>
</evidence>
<evidence type="ECO:0000256" key="1">
    <source>
        <dbReference type="SAM" id="Phobius"/>
    </source>
</evidence>
<keyword evidence="3" id="KW-1185">Reference proteome</keyword>
<organism evidence="2 3">
    <name type="scientific">Naegleria lovaniensis</name>
    <name type="common">Amoeba</name>
    <dbReference type="NCBI Taxonomy" id="51637"/>
    <lineage>
        <taxon>Eukaryota</taxon>
        <taxon>Discoba</taxon>
        <taxon>Heterolobosea</taxon>
        <taxon>Tetramitia</taxon>
        <taxon>Eutetramitia</taxon>
        <taxon>Vahlkampfiidae</taxon>
        <taxon>Naegleria</taxon>
    </lineage>
</organism>
<dbReference type="Proteomes" id="UP000816034">
    <property type="component" value="Unassembled WGS sequence"/>
</dbReference>
<dbReference type="EMBL" id="PYSW02000064">
    <property type="protein sequence ID" value="KAG2372936.1"/>
    <property type="molecule type" value="Genomic_DNA"/>
</dbReference>
<feature type="transmembrane region" description="Helical" evidence="1">
    <location>
        <begin position="147"/>
        <end position="180"/>
    </location>
</feature>
<dbReference type="RefSeq" id="XP_044542110.1">
    <property type="nucleotide sequence ID" value="XM_044688893.1"/>
</dbReference>
<comment type="caution">
    <text evidence="2">The sequence shown here is derived from an EMBL/GenBank/DDBJ whole genome shotgun (WGS) entry which is preliminary data.</text>
</comment>
<name>A0AA88KE52_NAELO</name>
<gene>
    <name evidence="2" type="ORF">C9374_013058</name>
</gene>
<sequence length="204" mass="21723">MLALSHMIGFSNAFSLSMVRSISQSTTVTPLSKGGQTVIAFVSGGNSNMYSMDVDSDRLLTVSIGMNDNVTVVFKRLSQPTLTNYDYIVSNYSRTVGVKLATTYYIGVFGKGSSSQNNKFTLSVSSVSGAVIQAFADWIIGVIVGSVIAAIVILICSIVAVVVPILACCGVISCTVCFGVREAHKTNQMHPHQQLQSSQSSPYM</sequence>
<dbReference type="GeneID" id="68105511"/>
<dbReference type="AlphaFoldDB" id="A0AA88KE52"/>
<keyword evidence="1" id="KW-0472">Membrane</keyword>
<protein>
    <submittedName>
        <fullName evidence="2">Uncharacterized protein</fullName>
    </submittedName>
</protein>
<keyword evidence="1" id="KW-0812">Transmembrane</keyword>
<proteinExistence type="predicted"/>
<evidence type="ECO:0000313" key="3">
    <source>
        <dbReference type="Proteomes" id="UP000816034"/>
    </source>
</evidence>
<keyword evidence="1" id="KW-1133">Transmembrane helix</keyword>